<dbReference type="PIRSF" id="PIRSF000722">
    <property type="entry name" value="Acetate_prop_kin"/>
    <property type="match status" value="1"/>
</dbReference>
<dbReference type="InterPro" id="IPR004372">
    <property type="entry name" value="Ac/propionate_kinase"/>
</dbReference>
<keyword evidence="8 9" id="KW-0460">Magnesium</keyword>
<protein>
    <recommendedName>
        <fullName evidence="9">Acetate kinase</fullName>
        <ecNumber evidence="9">2.7.2.1</ecNumber>
    </recommendedName>
    <alternativeName>
        <fullName evidence="9">Acetokinase</fullName>
    </alternativeName>
</protein>
<sequence length="398" mass="41992">MLTLIINCGSSSVKLALFERDRSEPVATAMVDRVATDAIEGSYRIGDGPRQALSCPAYGDHAAALDAALSGLRSEPALHDLRVSAVGHRIVHGGQKFSAPALVDPEVLAEIRALAPLAPVHAIPNALGIEAATRLFPGVPQVAVFDTAFHQSIAPEVYRYAIPDDLYERFQIRRYGFHGTSHAYVAEEAARRLGLDFKNCRLISAHLGNGCSATAVLNGESVDTSMGLTPLEGLVMGTRSGNVDPNLHNFLAQQAGLSLDEITDLLNRKSGLTGLSGISNDLRVLTDEYHAGNKSAKLAVDVFCFRLARELAGLTVALGGMPDALIFTGGIGENSCLVRGLTLSHLSAFNFELDPERNKTAGADTNGIISSGSGPTAIVVPTNEEFAIAHATAALCPF</sequence>
<feature type="binding site" evidence="9">
    <location>
        <position position="14"/>
    </location>
    <ligand>
        <name>ATP</name>
        <dbReference type="ChEBI" id="CHEBI:30616"/>
    </ligand>
</feature>
<comment type="pathway">
    <text evidence="9">Metabolic intermediate biosynthesis; acetyl-CoA biosynthesis; acetyl-CoA from acetate: step 1/2.</text>
</comment>
<dbReference type="HAMAP" id="MF_00020">
    <property type="entry name" value="Acetate_kinase"/>
    <property type="match status" value="1"/>
</dbReference>
<keyword evidence="4 9" id="KW-0479">Metal-binding</keyword>
<dbReference type="Proteomes" id="UP001596472">
    <property type="component" value="Unassembled WGS sequence"/>
</dbReference>
<evidence type="ECO:0000256" key="10">
    <source>
        <dbReference type="RuleBase" id="RU003835"/>
    </source>
</evidence>
<feature type="binding site" evidence="9">
    <location>
        <begin position="281"/>
        <end position="283"/>
    </location>
    <ligand>
        <name>ATP</name>
        <dbReference type="ChEBI" id="CHEBI:30616"/>
    </ligand>
</feature>
<organism evidence="11 12">
    <name type="scientific">Haloferula chungangensis</name>
    <dbReference type="NCBI Taxonomy" id="1048331"/>
    <lineage>
        <taxon>Bacteria</taxon>
        <taxon>Pseudomonadati</taxon>
        <taxon>Verrucomicrobiota</taxon>
        <taxon>Verrucomicrobiia</taxon>
        <taxon>Verrucomicrobiales</taxon>
        <taxon>Verrucomicrobiaceae</taxon>
        <taxon>Haloferula</taxon>
    </lineage>
</organism>
<evidence type="ECO:0000256" key="9">
    <source>
        <dbReference type="HAMAP-Rule" id="MF_00020"/>
    </source>
</evidence>
<dbReference type="Gene3D" id="3.30.420.40">
    <property type="match status" value="2"/>
</dbReference>
<gene>
    <name evidence="9" type="primary">ackA</name>
    <name evidence="11" type="ORF">ACFQY0_15945</name>
</gene>
<evidence type="ECO:0000256" key="1">
    <source>
        <dbReference type="ARBA" id="ARBA00008748"/>
    </source>
</evidence>
<comment type="similarity">
    <text evidence="1 9 10">Belongs to the acetokinase family.</text>
</comment>
<dbReference type="PANTHER" id="PTHR21060">
    <property type="entry name" value="ACETATE KINASE"/>
    <property type="match status" value="1"/>
</dbReference>
<comment type="catalytic activity">
    <reaction evidence="9">
        <text>acetate + ATP = acetyl phosphate + ADP</text>
        <dbReference type="Rhea" id="RHEA:11352"/>
        <dbReference type="ChEBI" id="CHEBI:22191"/>
        <dbReference type="ChEBI" id="CHEBI:30089"/>
        <dbReference type="ChEBI" id="CHEBI:30616"/>
        <dbReference type="ChEBI" id="CHEBI:456216"/>
        <dbReference type="EC" id="2.7.2.1"/>
    </reaction>
</comment>
<feature type="binding site" evidence="9">
    <location>
        <begin position="206"/>
        <end position="210"/>
    </location>
    <ligand>
        <name>ATP</name>
        <dbReference type="ChEBI" id="CHEBI:30616"/>
    </ligand>
</feature>
<dbReference type="NCBIfam" id="TIGR00016">
    <property type="entry name" value="ackA"/>
    <property type="match status" value="1"/>
</dbReference>
<dbReference type="RefSeq" id="WP_379714335.1">
    <property type="nucleotide sequence ID" value="NZ_JBHTBS010000009.1"/>
</dbReference>
<accession>A0ABW2L8F2</accession>
<reference evidence="12" key="1">
    <citation type="journal article" date="2019" name="Int. J. Syst. Evol. Microbiol.">
        <title>The Global Catalogue of Microorganisms (GCM) 10K type strain sequencing project: providing services to taxonomists for standard genome sequencing and annotation.</title>
        <authorList>
            <consortium name="The Broad Institute Genomics Platform"/>
            <consortium name="The Broad Institute Genome Sequencing Center for Infectious Disease"/>
            <person name="Wu L."/>
            <person name="Ma J."/>
        </authorList>
    </citation>
    <scope>NUCLEOTIDE SEQUENCE [LARGE SCALE GENOMIC DNA]</scope>
    <source>
        <strain evidence="12">CGMCC 4.1467</strain>
    </source>
</reference>
<dbReference type="PROSITE" id="PS01075">
    <property type="entry name" value="ACETATE_KINASE_1"/>
    <property type="match status" value="1"/>
</dbReference>
<feature type="binding site" evidence="9">
    <location>
        <position position="89"/>
    </location>
    <ligand>
        <name>substrate</name>
    </ligand>
</feature>
<feature type="binding site" evidence="9">
    <location>
        <begin position="330"/>
        <end position="334"/>
    </location>
    <ligand>
        <name>ATP</name>
        <dbReference type="ChEBI" id="CHEBI:30616"/>
    </ligand>
</feature>
<dbReference type="PANTHER" id="PTHR21060:SF21">
    <property type="entry name" value="ACETATE KINASE"/>
    <property type="match status" value="1"/>
</dbReference>
<evidence type="ECO:0000313" key="11">
    <source>
        <dbReference type="EMBL" id="MFC7338688.1"/>
    </source>
</evidence>
<dbReference type="InterPro" id="IPR043129">
    <property type="entry name" value="ATPase_NBD"/>
</dbReference>
<keyword evidence="6 9" id="KW-0418">Kinase</keyword>
<evidence type="ECO:0000256" key="6">
    <source>
        <dbReference type="ARBA" id="ARBA00022777"/>
    </source>
</evidence>
<dbReference type="Pfam" id="PF00871">
    <property type="entry name" value="Acetate_kinase"/>
    <property type="match status" value="1"/>
</dbReference>
<dbReference type="EMBL" id="JBHTBS010000009">
    <property type="protein sequence ID" value="MFC7338688.1"/>
    <property type="molecule type" value="Genomic_DNA"/>
</dbReference>
<keyword evidence="7 9" id="KW-0067">ATP-binding</keyword>
<dbReference type="PROSITE" id="PS01076">
    <property type="entry name" value="ACETATE_KINASE_2"/>
    <property type="match status" value="1"/>
</dbReference>
<feature type="site" description="Transition state stabilizer" evidence="9">
    <location>
        <position position="239"/>
    </location>
</feature>
<dbReference type="CDD" id="cd24010">
    <property type="entry name" value="ASKHA_NBD_AcK_PK"/>
    <property type="match status" value="1"/>
</dbReference>
<evidence type="ECO:0000256" key="2">
    <source>
        <dbReference type="ARBA" id="ARBA00022490"/>
    </source>
</evidence>
<feature type="binding site" evidence="9">
    <location>
        <position position="7"/>
    </location>
    <ligand>
        <name>Mg(2+)</name>
        <dbReference type="ChEBI" id="CHEBI:18420"/>
    </ligand>
</feature>
<dbReference type="EC" id="2.7.2.1" evidence="9"/>
<evidence type="ECO:0000256" key="7">
    <source>
        <dbReference type="ARBA" id="ARBA00022840"/>
    </source>
</evidence>
<evidence type="ECO:0000256" key="5">
    <source>
        <dbReference type="ARBA" id="ARBA00022741"/>
    </source>
</evidence>
<dbReference type="InterPro" id="IPR023865">
    <property type="entry name" value="Aliphatic_acid_kinase_CS"/>
</dbReference>
<comment type="subunit">
    <text evidence="9">Homodimer.</text>
</comment>
<dbReference type="PRINTS" id="PR00471">
    <property type="entry name" value="ACETATEKNASE"/>
</dbReference>
<comment type="function">
    <text evidence="9">Catalyzes the formation of acetyl phosphate from acetate and ATP. Can also catalyze the reverse reaction.</text>
</comment>
<dbReference type="InterPro" id="IPR000890">
    <property type="entry name" value="Aliphatic_acid_kin_short-chain"/>
</dbReference>
<evidence type="ECO:0000313" key="12">
    <source>
        <dbReference type="Proteomes" id="UP001596472"/>
    </source>
</evidence>
<keyword evidence="2 9" id="KW-0963">Cytoplasm</keyword>
<dbReference type="GO" id="GO:0016301">
    <property type="term" value="F:kinase activity"/>
    <property type="evidence" value="ECO:0007669"/>
    <property type="project" value="UniProtKB-KW"/>
</dbReference>
<keyword evidence="3 9" id="KW-0808">Transferase</keyword>
<feature type="active site" description="Proton donor/acceptor" evidence="9">
    <location>
        <position position="146"/>
    </location>
</feature>
<evidence type="ECO:0000256" key="3">
    <source>
        <dbReference type="ARBA" id="ARBA00022679"/>
    </source>
</evidence>
<keyword evidence="12" id="KW-1185">Reference proteome</keyword>
<proteinExistence type="inferred from homology"/>
<keyword evidence="5 9" id="KW-0547">Nucleotide-binding</keyword>
<comment type="subcellular location">
    <subcellularLocation>
        <location evidence="9">Cytoplasm</location>
    </subcellularLocation>
</comment>
<feature type="site" description="Transition state stabilizer" evidence="9">
    <location>
        <position position="178"/>
    </location>
</feature>
<comment type="caution">
    <text evidence="11">The sequence shown here is derived from an EMBL/GenBank/DDBJ whole genome shotgun (WGS) entry which is preliminary data.</text>
</comment>
<evidence type="ECO:0000256" key="4">
    <source>
        <dbReference type="ARBA" id="ARBA00022723"/>
    </source>
</evidence>
<comment type="cofactor">
    <cofactor evidence="9">
        <name>Mg(2+)</name>
        <dbReference type="ChEBI" id="CHEBI:18420"/>
    </cofactor>
    <cofactor evidence="9">
        <name>Mn(2+)</name>
        <dbReference type="ChEBI" id="CHEBI:29035"/>
    </cofactor>
    <text evidence="9">Mg(2+). Can also accept Mn(2+).</text>
</comment>
<name>A0ABW2L8F2_9BACT</name>
<feature type="binding site" evidence="9">
    <location>
        <position position="384"/>
    </location>
    <ligand>
        <name>Mg(2+)</name>
        <dbReference type="ChEBI" id="CHEBI:18420"/>
    </ligand>
</feature>
<dbReference type="SUPFAM" id="SSF53067">
    <property type="entry name" value="Actin-like ATPase domain"/>
    <property type="match status" value="2"/>
</dbReference>
<evidence type="ECO:0000256" key="8">
    <source>
        <dbReference type="ARBA" id="ARBA00022842"/>
    </source>
</evidence>